<accession>A0AAN9LML9</accession>
<dbReference type="Proteomes" id="UP001367508">
    <property type="component" value="Unassembled WGS sequence"/>
</dbReference>
<reference evidence="1 2" key="1">
    <citation type="submission" date="2024-01" db="EMBL/GenBank/DDBJ databases">
        <title>The genomes of 5 underutilized Papilionoideae crops provide insights into root nodulation and disease resistanc.</title>
        <authorList>
            <person name="Jiang F."/>
        </authorList>
    </citation>
    <scope>NUCLEOTIDE SEQUENCE [LARGE SCALE GENOMIC DNA]</scope>
    <source>
        <strain evidence="1">LVBAO_FW01</strain>
        <tissue evidence="1">Leaves</tissue>
    </source>
</reference>
<evidence type="ECO:0000313" key="1">
    <source>
        <dbReference type="EMBL" id="KAK7338787.1"/>
    </source>
</evidence>
<comment type="caution">
    <text evidence="1">The sequence shown here is derived from an EMBL/GenBank/DDBJ whole genome shotgun (WGS) entry which is preliminary data.</text>
</comment>
<evidence type="ECO:0000313" key="2">
    <source>
        <dbReference type="Proteomes" id="UP001367508"/>
    </source>
</evidence>
<gene>
    <name evidence="1" type="ORF">VNO77_19418</name>
</gene>
<keyword evidence="2" id="KW-1185">Reference proteome</keyword>
<protein>
    <submittedName>
        <fullName evidence="1">Uncharacterized protein</fullName>
    </submittedName>
</protein>
<proteinExistence type="predicted"/>
<organism evidence="1 2">
    <name type="scientific">Canavalia gladiata</name>
    <name type="common">Sword bean</name>
    <name type="synonym">Dolichos gladiatus</name>
    <dbReference type="NCBI Taxonomy" id="3824"/>
    <lineage>
        <taxon>Eukaryota</taxon>
        <taxon>Viridiplantae</taxon>
        <taxon>Streptophyta</taxon>
        <taxon>Embryophyta</taxon>
        <taxon>Tracheophyta</taxon>
        <taxon>Spermatophyta</taxon>
        <taxon>Magnoliopsida</taxon>
        <taxon>eudicotyledons</taxon>
        <taxon>Gunneridae</taxon>
        <taxon>Pentapetalae</taxon>
        <taxon>rosids</taxon>
        <taxon>fabids</taxon>
        <taxon>Fabales</taxon>
        <taxon>Fabaceae</taxon>
        <taxon>Papilionoideae</taxon>
        <taxon>50 kb inversion clade</taxon>
        <taxon>NPAAA clade</taxon>
        <taxon>indigoferoid/millettioid clade</taxon>
        <taxon>Phaseoleae</taxon>
        <taxon>Canavalia</taxon>
    </lineage>
</organism>
<name>A0AAN9LML9_CANGL</name>
<sequence length="135" mass="15261">MSTYWSLGFFFEQSRFNCRLLSSYSSFSSGFYQQNYKVFLIPIPRSSWSGSRGLLVVGNLFQRSSPFLQEEERTFALLGNQSHNARLSRPQPRATLSTLAARGAAVVRYTDDLDFFFMSLRVGVVALDLVIASHA</sequence>
<dbReference type="AlphaFoldDB" id="A0AAN9LML9"/>
<dbReference type="EMBL" id="JAYMYQ010000004">
    <property type="protein sequence ID" value="KAK7338787.1"/>
    <property type="molecule type" value="Genomic_DNA"/>
</dbReference>